<protein>
    <recommendedName>
        <fullName evidence="3">FHA domain-containing protein</fullName>
    </recommendedName>
</protein>
<keyword evidence="1" id="KW-0175">Coiled coil</keyword>
<dbReference type="Pfam" id="PF00498">
    <property type="entry name" value="FHA"/>
    <property type="match status" value="1"/>
</dbReference>
<evidence type="ECO:0000313" key="4">
    <source>
        <dbReference type="EMBL" id="GAA0146451.1"/>
    </source>
</evidence>
<dbReference type="PANTHER" id="PTHR47458">
    <property type="entry name" value="SMAD/FHA DOMAIN-CONTAINING PROTEIN"/>
    <property type="match status" value="1"/>
</dbReference>
<accession>A0AAV3P6X8</accession>
<keyword evidence="5" id="KW-1185">Reference proteome</keyword>
<dbReference type="Proteomes" id="UP001454036">
    <property type="component" value="Unassembled WGS sequence"/>
</dbReference>
<feature type="compositionally biased region" description="Basic and acidic residues" evidence="2">
    <location>
        <begin position="627"/>
        <end position="639"/>
    </location>
</feature>
<reference evidence="4 5" key="1">
    <citation type="submission" date="2024-01" db="EMBL/GenBank/DDBJ databases">
        <title>The complete chloroplast genome sequence of Lithospermum erythrorhizon: insights into the phylogenetic relationship among Boraginaceae species and the maternal lineages of purple gromwells.</title>
        <authorList>
            <person name="Okada T."/>
            <person name="Watanabe K."/>
        </authorList>
    </citation>
    <scope>NUCLEOTIDE SEQUENCE [LARGE SCALE GENOMIC DNA]</scope>
</reference>
<dbReference type="SUPFAM" id="SSF49879">
    <property type="entry name" value="SMAD/FHA domain"/>
    <property type="match status" value="1"/>
</dbReference>
<dbReference type="AlphaFoldDB" id="A0AAV3P6X8"/>
<feature type="coiled-coil region" evidence="1">
    <location>
        <begin position="255"/>
        <end position="570"/>
    </location>
</feature>
<gene>
    <name evidence="4" type="ORF">LIER_06400</name>
</gene>
<evidence type="ECO:0000259" key="3">
    <source>
        <dbReference type="PROSITE" id="PS50006"/>
    </source>
</evidence>
<feature type="region of interest" description="Disordered" evidence="2">
    <location>
        <begin position="603"/>
        <end position="659"/>
    </location>
</feature>
<feature type="domain" description="FHA" evidence="3">
    <location>
        <begin position="110"/>
        <end position="171"/>
    </location>
</feature>
<name>A0AAV3P6X8_LITER</name>
<feature type="compositionally biased region" description="Polar residues" evidence="2">
    <location>
        <begin position="1"/>
        <end position="12"/>
    </location>
</feature>
<evidence type="ECO:0000256" key="1">
    <source>
        <dbReference type="SAM" id="Coils"/>
    </source>
</evidence>
<proteinExistence type="predicted"/>
<dbReference type="InterPro" id="IPR008984">
    <property type="entry name" value="SMAD_FHA_dom_sf"/>
</dbReference>
<dbReference type="Gene3D" id="2.60.200.20">
    <property type="match status" value="1"/>
</dbReference>
<feature type="compositionally biased region" description="Low complexity" evidence="2">
    <location>
        <begin position="603"/>
        <end position="612"/>
    </location>
</feature>
<feature type="region of interest" description="Disordered" evidence="2">
    <location>
        <begin position="868"/>
        <end position="939"/>
    </location>
</feature>
<organism evidence="4 5">
    <name type="scientific">Lithospermum erythrorhizon</name>
    <name type="common">Purple gromwell</name>
    <name type="synonym">Lithospermum officinale var. erythrorhizon</name>
    <dbReference type="NCBI Taxonomy" id="34254"/>
    <lineage>
        <taxon>Eukaryota</taxon>
        <taxon>Viridiplantae</taxon>
        <taxon>Streptophyta</taxon>
        <taxon>Embryophyta</taxon>
        <taxon>Tracheophyta</taxon>
        <taxon>Spermatophyta</taxon>
        <taxon>Magnoliopsida</taxon>
        <taxon>eudicotyledons</taxon>
        <taxon>Gunneridae</taxon>
        <taxon>Pentapetalae</taxon>
        <taxon>asterids</taxon>
        <taxon>lamiids</taxon>
        <taxon>Boraginales</taxon>
        <taxon>Boraginaceae</taxon>
        <taxon>Boraginoideae</taxon>
        <taxon>Lithospermeae</taxon>
        <taxon>Lithospermum</taxon>
    </lineage>
</organism>
<sequence length="939" mass="103916">MPNSEDNPTVTPLASKPSPNPSPIKSQSSSSHAPPPNQNNNNNGNAISTNNNKPTLHNINNEFIVSAASKIASQPVQVSDPRVWGVLTAISNRARKRPEGMNMLLTLDQHCIGRTVEEPSFQIMAPAVSATHCKIYKKQISADADDLPNNCVCAFLKDSSTNGTYLNWEKLSKSSPEAKLQHGDIISIAFAPHHEHAFAFVYREVSRFPSAAEGALLKRKADDIGSENKRLKGIGIGSSEGPISLNDFRSLQRSNTELRKQLENQVVTIESLRSETHAVIERRETELKDLKESVSKIYLDQLKELQQMLEGKEKELADSAKISSEQKHALEDLTLRLNSCEQSLVEANEIICSQKASITELKALLTEERDHRRQEREKALEDIKSNVQRAQAEAQEEIKRISDSSSRRENELQEMIVKLQDSEKERGLLVENLRTKLEDARQKLVASDNKIRQLEGLICEEQLTSNTRKKRIEDLDREMKRMRKELESEKQAAREEAWAKVSALELEISAAMRDLDFESRRLKAARERIMLRETQLRAFYSTTEEIQGLFAKQQEQLKTMQRTLEDEENYDNTSVDTDTNLNHETVLGFGNRGRGENINKVAKVTSSASAKSCGRDNNLTSSDEASETEKHDCNTRDQEEGQDTQEVEHTSAEHVKGGFGSEIYGAGAAPINEGGLMETEGHLETDGVGTTPVLEGELVGTEQVIETESLGMTSDKNLDLNRCVSAGDTMQLDEENNAVENQEHARMTDTEDVHHSPNKVLEVENPMDDTERTIKTSDLLASEVAGSWAYSAAPSVHGENDLSRLKDSEEVCPALAPDSVGTVAESQNIPPSKVISSSRNDERIALSEMIGIVSPDLKEQFSISARSNVKGGAEKMADSNSDTNTDTDNCTDNEEGNNLDPPQVASDAETIGSDQGNQESDPDDTMDEDNEGTEVDSPP</sequence>
<feature type="compositionally biased region" description="Low complexity" evidence="2">
    <location>
        <begin position="878"/>
        <end position="888"/>
    </location>
</feature>
<comment type="caution">
    <text evidence="4">The sequence shown here is derived from an EMBL/GenBank/DDBJ whole genome shotgun (WGS) entry which is preliminary data.</text>
</comment>
<evidence type="ECO:0000313" key="5">
    <source>
        <dbReference type="Proteomes" id="UP001454036"/>
    </source>
</evidence>
<evidence type="ECO:0000256" key="2">
    <source>
        <dbReference type="SAM" id="MobiDB-lite"/>
    </source>
</evidence>
<feature type="compositionally biased region" description="Acidic residues" evidence="2">
    <location>
        <begin position="920"/>
        <end position="939"/>
    </location>
</feature>
<dbReference type="PROSITE" id="PS50006">
    <property type="entry name" value="FHA_DOMAIN"/>
    <property type="match status" value="1"/>
</dbReference>
<dbReference type="PANTHER" id="PTHR47458:SF1">
    <property type="entry name" value="SMAD_FHA DOMAIN-CONTAINING PROTEIN"/>
    <property type="match status" value="1"/>
</dbReference>
<dbReference type="InterPro" id="IPR000253">
    <property type="entry name" value="FHA_dom"/>
</dbReference>
<dbReference type="EMBL" id="BAABME010000933">
    <property type="protein sequence ID" value="GAA0146451.1"/>
    <property type="molecule type" value="Genomic_DNA"/>
</dbReference>
<feature type="compositionally biased region" description="Low complexity" evidence="2">
    <location>
        <begin position="23"/>
        <end position="52"/>
    </location>
</feature>
<feature type="compositionally biased region" description="Basic and acidic residues" evidence="2">
    <location>
        <begin position="646"/>
        <end position="656"/>
    </location>
</feature>
<feature type="region of interest" description="Disordered" evidence="2">
    <location>
        <begin position="1"/>
        <end position="54"/>
    </location>
</feature>